<dbReference type="CDD" id="cd00570">
    <property type="entry name" value="GST_N_family"/>
    <property type="match status" value="1"/>
</dbReference>
<name>A0A8D8VHV5_9HEMI</name>
<evidence type="ECO:0000313" key="5">
    <source>
        <dbReference type="EMBL" id="CAG6724119.1"/>
    </source>
</evidence>
<comment type="similarity">
    <text evidence="1">Belongs to the GST superfamily.</text>
</comment>
<dbReference type="PROSITE" id="PS50405">
    <property type="entry name" value="GST_CTER"/>
    <property type="match status" value="1"/>
</dbReference>
<evidence type="ECO:0000259" key="3">
    <source>
        <dbReference type="PROSITE" id="PS50404"/>
    </source>
</evidence>
<dbReference type="Pfam" id="PF13409">
    <property type="entry name" value="GST_N_2"/>
    <property type="match status" value="1"/>
</dbReference>
<dbReference type="PANTHER" id="PTHR44188:SF1">
    <property type="entry name" value="GDAP1, ISOFORM A"/>
    <property type="match status" value="1"/>
</dbReference>
<proteinExistence type="inferred from homology"/>
<dbReference type="AlphaFoldDB" id="A0A8D8VHV5"/>
<dbReference type="GO" id="GO:0005741">
    <property type="term" value="C:mitochondrial outer membrane"/>
    <property type="evidence" value="ECO:0007669"/>
    <property type="project" value="TreeGrafter"/>
</dbReference>
<dbReference type="PANTHER" id="PTHR44188">
    <property type="entry name" value="GDAP1, ISOFORM A"/>
    <property type="match status" value="1"/>
</dbReference>
<dbReference type="Gene3D" id="1.20.1050.10">
    <property type="match status" value="1"/>
</dbReference>
<feature type="transmembrane region" description="Helical" evidence="2">
    <location>
        <begin position="287"/>
        <end position="306"/>
    </location>
</feature>
<feature type="domain" description="GST C-terminal" evidence="4">
    <location>
        <begin position="147"/>
        <end position="290"/>
    </location>
</feature>
<dbReference type="SUPFAM" id="SSF47616">
    <property type="entry name" value="GST C-terminal domain-like"/>
    <property type="match status" value="1"/>
</dbReference>
<keyword evidence="2" id="KW-0472">Membrane</keyword>
<organism evidence="5">
    <name type="scientific">Cacopsylla melanoneura</name>
    <dbReference type="NCBI Taxonomy" id="428564"/>
    <lineage>
        <taxon>Eukaryota</taxon>
        <taxon>Metazoa</taxon>
        <taxon>Ecdysozoa</taxon>
        <taxon>Arthropoda</taxon>
        <taxon>Hexapoda</taxon>
        <taxon>Insecta</taxon>
        <taxon>Pterygota</taxon>
        <taxon>Neoptera</taxon>
        <taxon>Paraneoptera</taxon>
        <taxon>Hemiptera</taxon>
        <taxon>Sternorrhyncha</taxon>
        <taxon>Psylloidea</taxon>
        <taxon>Psyllidae</taxon>
        <taxon>Psyllinae</taxon>
        <taxon>Cacopsylla</taxon>
    </lineage>
</organism>
<evidence type="ECO:0000256" key="1">
    <source>
        <dbReference type="ARBA" id="ARBA00007409"/>
    </source>
</evidence>
<dbReference type="EMBL" id="HBUF01367027">
    <property type="protein sequence ID" value="CAG6724119.1"/>
    <property type="molecule type" value="Transcribed_RNA"/>
</dbReference>
<dbReference type="GO" id="GO:0000266">
    <property type="term" value="P:mitochondrial fission"/>
    <property type="evidence" value="ECO:0007669"/>
    <property type="project" value="TreeGrafter"/>
</dbReference>
<reference evidence="5" key="1">
    <citation type="submission" date="2021-05" db="EMBL/GenBank/DDBJ databases">
        <authorList>
            <person name="Alioto T."/>
            <person name="Alioto T."/>
            <person name="Gomez Garrido J."/>
        </authorList>
    </citation>
    <scope>NUCLEOTIDE SEQUENCE</scope>
</reference>
<dbReference type="SUPFAM" id="SSF52833">
    <property type="entry name" value="Thioredoxin-like"/>
    <property type="match status" value="1"/>
</dbReference>
<evidence type="ECO:0000259" key="4">
    <source>
        <dbReference type="PROSITE" id="PS50405"/>
    </source>
</evidence>
<feature type="domain" description="GST N-terminal" evidence="3">
    <location>
        <begin position="9"/>
        <end position="90"/>
    </location>
</feature>
<protein>
    <submittedName>
        <fullName evidence="5">Ganglioside-induced differentiation-associated protein 1</fullName>
    </submittedName>
</protein>
<dbReference type="InterPro" id="IPR040079">
    <property type="entry name" value="Glutathione_S-Trfase"/>
</dbReference>
<keyword evidence="2" id="KW-1133">Transmembrane helix</keyword>
<evidence type="ECO:0000256" key="2">
    <source>
        <dbReference type="SAM" id="Phobius"/>
    </source>
</evidence>
<dbReference type="SFLD" id="SFLDS00019">
    <property type="entry name" value="Glutathione_Transferase_(cytos"/>
    <property type="match status" value="1"/>
</dbReference>
<dbReference type="InterPro" id="IPR036249">
    <property type="entry name" value="Thioredoxin-like_sf"/>
</dbReference>
<dbReference type="GO" id="GO:0008053">
    <property type="term" value="P:mitochondrial fusion"/>
    <property type="evidence" value="ECO:0007669"/>
    <property type="project" value="TreeGrafter"/>
</dbReference>
<dbReference type="PROSITE" id="PS50404">
    <property type="entry name" value="GST_NTER"/>
    <property type="match status" value="1"/>
</dbReference>
<dbReference type="InterPro" id="IPR036282">
    <property type="entry name" value="Glutathione-S-Trfase_C_sf"/>
</dbReference>
<dbReference type="InterPro" id="IPR004045">
    <property type="entry name" value="Glutathione_S-Trfase_N"/>
</dbReference>
<dbReference type="Gene3D" id="3.40.30.10">
    <property type="entry name" value="Glutaredoxin"/>
    <property type="match status" value="1"/>
</dbReference>
<dbReference type="InterPro" id="IPR010987">
    <property type="entry name" value="Glutathione-S-Trfase_C-like"/>
</dbReference>
<sequence length="310" mass="36067">MIKSQHEESDLLLYFHHNSFYSQKVIMTLHEKGINFKTHLVNLASNEQYEAWFLEINPLGEVPVLVDGVKVIPDSKRIIQYLEDNFSNGYKRLLPQDDTKIDVIALRDDIDSLPIGFITKGAPYHTEYLLNSKSPFLPSNRAFMMDAQSRRCQIIQKAANDNPLVSDILLDKVFQQHKFHVELKSVQNYEQALERVDEVMNKMEAVLIENNKDKPKDFVYLFSKEFTSADISLTVLLVRLDQLGLSHRYWNATSLRPLIDKYYCQVKQRDSFKQSIPQYGSGADRSLWYFVSGLSVLVLLSAVYFFRRRK</sequence>
<keyword evidence="2" id="KW-0812">Transmembrane</keyword>
<accession>A0A8D8VHV5</accession>
<dbReference type="GO" id="GO:0006626">
    <property type="term" value="P:protein targeting to mitochondrion"/>
    <property type="evidence" value="ECO:0007669"/>
    <property type="project" value="TreeGrafter"/>
</dbReference>